<dbReference type="GeneID" id="87862592"/>
<feature type="region of interest" description="Disordered" evidence="1">
    <location>
        <begin position="244"/>
        <end position="285"/>
    </location>
</feature>
<protein>
    <submittedName>
        <fullName evidence="2">Uncharacterized protein</fullName>
    </submittedName>
</protein>
<name>A0AAE0JJD5_9PEZI</name>
<organism evidence="2 3">
    <name type="scientific">Neurospora tetraspora</name>
    <dbReference type="NCBI Taxonomy" id="94610"/>
    <lineage>
        <taxon>Eukaryota</taxon>
        <taxon>Fungi</taxon>
        <taxon>Dikarya</taxon>
        <taxon>Ascomycota</taxon>
        <taxon>Pezizomycotina</taxon>
        <taxon>Sordariomycetes</taxon>
        <taxon>Sordariomycetidae</taxon>
        <taxon>Sordariales</taxon>
        <taxon>Sordariaceae</taxon>
        <taxon>Neurospora</taxon>
    </lineage>
</organism>
<dbReference type="Proteomes" id="UP001278500">
    <property type="component" value="Unassembled WGS sequence"/>
</dbReference>
<feature type="compositionally biased region" description="Polar residues" evidence="1">
    <location>
        <begin position="1"/>
        <end position="20"/>
    </location>
</feature>
<evidence type="ECO:0000256" key="1">
    <source>
        <dbReference type="SAM" id="MobiDB-lite"/>
    </source>
</evidence>
<keyword evidence="3" id="KW-1185">Reference proteome</keyword>
<evidence type="ECO:0000313" key="2">
    <source>
        <dbReference type="EMBL" id="KAK3350760.1"/>
    </source>
</evidence>
<dbReference type="RefSeq" id="XP_062684055.1">
    <property type="nucleotide sequence ID" value="XM_062825438.1"/>
</dbReference>
<reference evidence="2" key="1">
    <citation type="journal article" date="2023" name="Mol. Phylogenet. Evol.">
        <title>Genome-scale phylogeny and comparative genomics of the fungal order Sordariales.</title>
        <authorList>
            <person name="Hensen N."/>
            <person name="Bonometti L."/>
            <person name="Westerberg I."/>
            <person name="Brannstrom I.O."/>
            <person name="Guillou S."/>
            <person name="Cros-Aarteil S."/>
            <person name="Calhoun S."/>
            <person name="Haridas S."/>
            <person name="Kuo A."/>
            <person name="Mondo S."/>
            <person name="Pangilinan J."/>
            <person name="Riley R."/>
            <person name="LaButti K."/>
            <person name="Andreopoulos B."/>
            <person name="Lipzen A."/>
            <person name="Chen C."/>
            <person name="Yan M."/>
            <person name="Daum C."/>
            <person name="Ng V."/>
            <person name="Clum A."/>
            <person name="Steindorff A."/>
            <person name="Ohm R.A."/>
            <person name="Martin F."/>
            <person name="Silar P."/>
            <person name="Natvig D.O."/>
            <person name="Lalanne C."/>
            <person name="Gautier V."/>
            <person name="Ament-Velasquez S.L."/>
            <person name="Kruys A."/>
            <person name="Hutchinson M.I."/>
            <person name="Powell A.J."/>
            <person name="Barry K."/>
            <person name="Miller A.N."/>
            <person name="Grigoriev I.V."/>
            <person name="Debuchy R."/>
            <person name="Gladieux P."/>
            <person name="Hiltunen Thoren M."/>
            <person name="Johannesson H."/>
        </authorList>
    </citation>
    <scope>NUCLEOTIDE SEQUENCE</scope>
    <source>
        <strain evidence="2">CBS 560.94</strain>
    </source>
</reference>
<evidence type="ECO:0000313" key="3">
    <source>
        <dbReference type="Proteomes" id="UP001278500"/>
    </source>
</evidence>
<feature type="compositionally biased region" description="Basic residues" evidence="1">
    <location>
        <begin position="255"/>
        <end position="272"/>
    </location>
</feature>
<reference evidence="2" key="2">
    <citation type="submission" date="2023-06" db="EMBL/GenBank/DDBJ databases">
        <authorList>
            <consortium name="Lawrence Berkeley National Laboratory"/>
            <person name="Haridas S."/>
            <person name="Hensen N."/>
            <person name="Bonometti L."/>
            <person name="Westerberg I."/>
            <person name="Brannstrom I.O."/>
            <person name="Guillou S."/>
            <person name="Cros-Aarteil S."/>
            <person name="Calhoun S."/>
            <person name="Kuo A."/>
            <person name="Mondo S."/>
            <person name="Pangilinan J."/>
            <person name="Riley R."/>
            <person name="Labutti K."/>
            <person name="Andreopoulos B."/>
            <person name="Lipzen A."/>
            <person name="Chen C."/>
            <person name="Yanf M."/>
            <person name="Daum C."/>
            <person name="Ng V."/>
            <person name="Clum A."/>
            <person name="Steindorff A."/>
            <person name="Ohm R."/>
            <person name="Martin F."/>
            <person name="Silar P."/>
            <person name="Natvig D."/>
            <person name="Lalanne C."/>
            <person name="Gautier V."/>
            <person name="Ament-Velasquez S.L."/>
            <person name="Kruys A."/>
            <person name="Hutchinson M.I."/>
            <person name="Powell A.J."/>
            <person name="Barry K."/>
            <person name="Miller A.N."/>
            <person name="Grigoriev I.V."/>
            <person name="Debuchy R."/>
            <person name="Gladieux P."/>
            <person name="Thoren M.H."/>
            <person name="Johannesson H."/>
        </authorList>
    </citation>
    <scope>NUCLEOTIDE SEQUENCE</scope>
    <source>
        <strain evidence="2">CBS 560.94</strain>
    </source>
</reference>
<sequence>MAAASTERTNTLTSSVSSDQKVQEPANDIRHPRWPLWTDSSPDAGLELPELKGEDNFELWDRSVLDTFKIYGLEGFVKGTETPPPSDTAEDYLDLQTFNDRRLCAFRIIYTSSTPIHLQLLPYGYDGYQLPDVLDPQVLWDAIHRWDVAVHLNTLAKVKLVRELSHIHHSGFDNLREFMRRANWLRRRLERAGVPIADELMKTYVLSGLTRYPDENWVTSLFIKASDWTYFTLGTNIEKQASWESVGECQVKPSKPQHLKKRRNARGRRPGHPHREGARQRGSRY</sequence>
<gene>
    <name evidence="2" type="ORF">B0H65DRAFT_439750</name>
</gene>
<comment type="caution">
    <text evidence="2">The sequence shown here is derived from an EMBL/GenBank/DDBJ whole genome shotgun (WGS) entry which is preliminary data.</text>
</comment>
<accession>A0AAE0JJD5</accession>
<feature type="region of interest" description="Disordered" evidence="1">
    <location>
        <begin position="1"/>
        <end position="36"/>
    </location>
</feature>
<dbReference type="EMBL" id="JAUEPP010000002">
    <property type="protein sequence ID" value="KAK3350760.1"/>
    <property type="molecule type" value="Genomic_DNA"/>
</dbReference>
<dbReference type="AlphaFoldDB" id="A0AAE0JJD5"/>
<proteinExistence type="predicted"/>